<feature type="transmembrane region" description="Helical" evidence="1">
    <location>
        <begin position="271"/>
        <end position="292"/>
    </location>
</feature>
<reference evidence="2 3" key="2">
    <citation type="submission" date="2018-12" db="EMBL/GenBank/DDBJ databases">
        <title>Simiduia agarivorans gen. nov., sp. nov., a marine, agarolytic bacterium isolated from shallow coastal water from Keelung, Taiwan.</title>
        <authorList>
            <person name="Shieh W.Y."/>
        </authorList>
    </citation>
    <scope>NUCLEOTIDE SEQUENCE [LARGE SCALE GENOMIC DNA]</scope>
    <source>
        <strain evidence="2 3">GTF-13</strain>
    </source>
</reference>
<dbReference type="Proteomes" id="UP000280792">
    <property type="component" value="Unassembled WGS sequence"/>
</dbReference>
<keyword evidence="1" id="KW-0812">Transmembrane</keyword>
<feature type="transmembrane region" description="Helical" evidence="1">
    <location>
        <begin position="188"/>
        <end position="212"/>
    </location>
</feature>
<feature type="transmembrane region" description="Helical" evidence="1">
    <location>
        <begin position="43"/>
        <end position="62"/>
    </location>
</feature>
<protein>
    <recommendedName>
        <fullName evidence="4">Membrane protein YkvI</fullName>
    </recommendedName>
</protein>
<feature type="transmembrane region" description="Helical" evidence="1">
    <location>
        <begin position="114"/>
        <end position="137"/>
    </location>
</feature>
<dbReference type="RefSeq" id="WP_125016112.1">
    <property type="nucleotide sequence ID" value="NZ_QWEZ01000002.1"/>
</dbReference>
<evidence type="ECO:0000256" key="1">
    <source>
        <dbReference type="SAM" id="Phobius"/>
    </source>
</evidence>
<evidence type="ECO:0000313" key="2">
    <source>
        <dbReference type="EMBL" id="RRJ82403.1"/>
    </source>
</evidence>
<dbReference type="AlphaFoldDB" id="A0A3P3VNJ9"/>
<feature type="transmembrane region" description="Helical" evidence="1">
    <location>
        <begin position="330"/>
        <end position="347"/>
    </location>
</feature>
<proteinExistence type="predicted"/>
<feature type="transmembrane region" description="Helical" evidence="1">
    <location>
        <begin position="82"/>
        <end position="102"/>
    </location>
</feature>
<sequence length="359" mass="38222">MFQDAFKTLKIAGAIVALIVGAGFATGQEVMQFFVVHGSLGLAGTLIFFALCSYATISLLLVGQKYHFKSGEEVFRYYLGDIAGKLMSWFATLFLFSAYVVMLSGAGSVISQSFGVPVAAGAGLMAVLVLLVVIFGLQQLVNVVGSIGPLLVGLVVVIALSVLMDTGLGFDYDRPLAESGAQYQATPYWWLSGIIYLAFQVIGLASILPVIGGREKISKNLIGGGLLGSLLLFLTLLLLVLALIASTPAVTGAEIPTLVLAAQSTGKIAELFVYIILAGIFTTCAPCLWMVLARFSPDDKSKKYRLYAAVLSLLGYFCSVLLPFSALVNFIFPLAGYLGVIFLFFVARKQVFGKARVEA</sequence>
<dbReference type="EMBL" id="QWEZ01000002">
    <property type="protein sequence ID" value="RRJ82403.1"/>
    <property type="molecule type" value="Genomic_DNA"/>
</dbReference>
<keyword evidence="3" id="KW-1185">Reference proteome</keyword>
<feature type="transmembrane region" description="Helical" evidence="1">
    <location>
        <begin position="224"/>
        <end position="251"/>
    </location>
</feature>
<gene>
    <name evidence="2" type="ORF">D0544_11015</name>
</gene>
<comment type="caution">
    <text evidence="2">The sequence shown here is derived from an EMBL/GenBank/DDBJ whole genome shotgun (WGS) entry which is preliminary data.</text>
</comment>
<feature type="transmembrane region" description="Helical" evidence="1">
    <location>
        <begin position="304"/>
        <end position="324"/>
    </location>
</feature>
<evidence type="ECO:0000313" key="3">
    <source>
        <dbReference type="Proteomes" id="UP000280792"/>
    </source>
</evidence>
<keyword evidence="1" id="KW-1133">Transmembrane helix</keyword>
<organism evidence="2 3">
    <name type="scientific">Aestuariirhabdus litorea</name>
    <dbReference type="NCBI Taxonomy" id="2528527"/>
    <lineage>
        <taxon>Bacteria</taxon>
        <taxon>Pseudomonadati</taxon>
        <taxon>Pseudomonadota</taxon>
        <taxon>Gammaproteobacteria</taxon>
        <taxon>Oceanospirillales</taxon>
        <taxon>Aestuariirhabdaceae</taxon>
        <taxon>Aestuariirhabdus</taxon>
    </lineage>
</organism>
<name>A0A3P3VNJ9_9GAMM</name>
<feature type="transmembrane region" description="Helical" evidence="1">
    <location>
        <begin position="149"/>
        <end position="168"/>
    </location>
</feature>
<dbReference type="PANTHER" id="PTHR37814">
    <property type="entry name" value="CONSERVED MEMBRANE PROTEIN"/>
    <property type="match status" value="1"/>
</dbReference>
<accession>A0A3P3VNJ9</accession>
<reference evidence="2 3" key="1">
    <citation type="submission" date="2018-08" db="EMBL/GenBank/DDBJ databases">
        <authorList>
            <person name="Khan S.A."/>
        </authorList>
    </citation>
    <scope>NUCLEOTIDE SEQUENCE [LARGE SCALE GENOMIC DNA]</scope>
    <source>
        <strain evidence="2 3">GTF-13</strain>
    </source>
</reference>
<evidence type="ECO:0008006" key="4">
    <source>
        <dbReference type="Google" id="ProtNLM"/>
    </source>
</evidence>
<dbReference type="InterPro" id="IPR038728">
    <property type="entry name" value="YkvI-like"/>
</dbReference>
<keyword evidence="1" id="KW-0472">Membrane</keyword>
<dbReference type="PANTHER" id="PTHR37814:SF1">
    <property type="entry name" value="MEMBRANE PROTEIN"/>
    <property type="match status" value="1"/>
</dbReference>